<evidence type="ECO:0000256" key="2">
    <source>
        <dbReference type="ARBA" id="ARBA00022737"/>
    </source>
</evidence>
<dbReference type="InterPro" id="IPR057588">
    <property type="entry name" value="NWD1/2-like_WH"/>
</dbReference>
<keyword evidence="2" id="KW-0677">Repeat</keyword>
<reference evidence="4" key="1">
    <citation type="submission" date="2014-12" db="EMBL/GenBank/DDBJ databases">
        <title>Insight into the proteome of Arion vulgaris.</title>
        <authorList>
            <person name="Aradska J."/>
            <person name="Bulat T."/>
            <person name="Smidak R."/>
            <person name="Sarate P."/>
            <person name="Gangsoo J."/>
            <person name="Sialana F."/>
            <person name="Bilban M."/>
            <person name="Lubec G."/>
        </authorList>
    </citation>
    <scope>NUCLEOTIDE SEQUENCE</scope>
    <source>
        <tissue evidence="4">Skin</tissue>
    </source>
</reference>
<dbReference type="PANTHER" id="PTHR19871">
    <property type="entry name" value="BETA TRANSDUCIN-RELATED PROTEIN"/>
    <property type="match status" value="1"/>
</dbReference>
<dbReference type="Pfam" id="PF25469">
    <property type="entry name" value="WHD_NWD1"/>
    <property type="match status" value="1"/>
</dbReference>
<dbReference type="AlphaFoldDB" id="A0A0B6XWH4"/>
<feature type="domain" description="NWD1/2-like winged helix-turn-helix" evidence="3">
    <location>
        <begin position="24"/>
        <end position="78"/>
    </location>
</feature>
<feature type="non-terminal residue" evidence="4">
    <location>
        <position position="1"/>
    </location>
</feature>
<sequence>DLLVNIAKDVTSCTDIEKLHLPNNCYDGIINLFEKLEAKHGQLLVSRAFSYMVASSTGLSDCEMEDLLSLDEDVLNEAFPDFHPPMRRIPYVKWLELKQDVELFLTRRDVS</sequence>
<evidence type="ECO:0000256" key="1">
    <source>
        <dbReference type="ARBA" id="ARBA00022574"/>
    </source>
</evidence>
<keyword evidence="1" id="KW-0853">WD repeat</keyword>
<dbReference type="InterPro" id="IPR052752">
    <property type="entry name" value="NACHT-WD_repeat"/>
</dbReference>
<name>A0A0B6XWH4_9EUPU</name>
<proteinExistence type="predicted"/>
<organism evidence="4">
    <name type="scientific">Arion vulgaris</name>
    <dbReference type="NCBI Taxonomy" id="1028688"/>
    <lineage>
        <taxon>Eukaryota</taxon>
        <taxon>Metazoa</taxon>
        <taxon>Spiralia</taxon>
        <taxon>Lophotrochozoa</taxon>
        <taxon>Mollusca</taxon>
        <taxon>Gastropoda</taxon>
        <taxon>Heterobranchia</taxon>
        <taxon>Euthyneura</taxon>
        <taxon>Panpulmonata</taxon>
        <taxon>Eupulmonata</taxon>
        <taxon>Stylommatophora</taxon>
        <taxon>Helicina</taxon>
        <taxon>Arionoidea</taxon>
        <taxon>Arionidae</taxon>
        <taxon>Arion</taxon>
    </lineage>
</organism>
<accession>A0A0B6XWH4</accession>
<dbReference type="PANTHER" id="PTHR19871:SF14">
    <property type="entry name" value="DUF4062 DOMAIN-CONTAINING PROTEIN"/>
    <property type="match status" value="1"/>
</dbReference>
<evidence type="ECO:0000259" key="3">
    <source>
        <dbReference type="Pfam" id="PF25469"/>
    </source>
</evidence>
<protein>
    <recommendedName>
        <fullName evidence="3">NWD1/2-like winged helix-turn-helix domain-containing protein</fullName>
    </recommendedName>
</protein>
<evidence type="ECO:0000313" key="4">
    <source>
        <dbReference type="EMBL" id="CEK48402.1"/>
    </source>
</evidence>
<dbReference type="EMBL" id="HACG01001537">
    <property type="protein sequence ID" value="CEK48402.1"/>
    <property type="molecule type" value="Transcribed_RNA"/>
</dbReference>
<gene>
    <name evidence="4" type="primary">ORF3874</name>
</gene>
<feature type="non-terminal residue" evidence="4">
    <location>
        <position position="111"/>
    </location>
</feature>